<gene>
    <name evidence="2" type="ORF">WI372_06565</name>
</gene>
<organism evidence="2 3">
    <name type="scientific">Gaopeijia maritima</name>
    <dbReference type="NCBI Taxonomy" id="3119007"/>
    <lineage>
        <taxon>Bacteria</taxon>
        <taxon>Pseudomonadati</taxon>
        <taxon>Gemmatimonadota</taxon>
        <taxon>Longimicrobiia</taxon>
        <taxon>Gaopeijiales</taxon>
        <taxon>Gaopeijiaceae</taxon>
        <taxon>Gaopeijia</taxon>
    </lineage>
</organism>
<dbReference type="PROSITE" id="PS51257">
    <property type="entry name" value="PROKAR_LIPOPROTEIN"/>
    <property type="match status" value="1"/>
</dbReference>
<sequence length="44" mass="4704">MRVFRLSALMILASLTFAACSSPTAGDDDCEEFPEMCGFPTTGN</sequence>
<proteinExistence type="predicted"/>
<keyword evidence="3" id="KW-1185">Reference proteome</keyword>
<evidence type="ECO:0000256" key="1">
    <source>
        <dbReference type="SAM" id="SignalP"/>
    </source>
</evidence>
<feature type="chain" id="PRO_5045767721" description="Lipoprotein" evidence="1">
    <location>
        <begin position="19"/>
        <end position="44"/>
    </location>
</feature>
<comment type="caution">
    <text evidence="2">The sequence shown here is derived from an EMBL/GenBank/DDBJ whole genome shotgun (WGS) entry which is preliminary data.</text>
</comment>
<evidence type="ECO:0000313" key="3">
    <source>
        <dbReference type="Proteomes" id="UP001484239"/>
    </source>
</evidence>
<dbReference type="RefSeq" id="WP_405280054.1">
    <property type="nucleotide sequence ID" value="NZ_CP144380.1"/>
</dbReference>
<accession>A0ABU9E7J7</accession>
<protein>
    <recommendedName>
        <fullName evidence="4">Lipoprotein</fullName>
    </recommendedName>
</protein>
<reference evidence="2 3" key="1">
    <citation type="submission" date="2024-02" db="EMBL/GenBank/DDBJ databases">
        <title>A novel Gemmatimonadota bacterium.</title>
        <authorList>
            <person name="Du Z.-J."/>
            <person name="Ye Y.-Q."/>
        </authorList>
    </citation>
    <scope>NUCLEOTIDE SEQUENCE [LARGE SCALE GENOMIC DNA]</scope>
    <source>
        <strain evidence="2 3">DH-20</strain>
    </source>
</reference>
<feature type="signal peptide" evidence="1">
    <location>
        <begin position="1"/>
        <end position="18"/>
    </location>
</feature>
<evidence type="ECO:0008006" key="4">
    <source>
        <dbReference type="Google" id="ProtNLM"/>
    </source>
</evidence>
<dbReference type="Proteomes" id="UP001484239">
    <property type="component" value="Unassembled WGS sequence"/>
</dbReference>
<dbReference type="EMBL" id="JBBHLI010000003">
    <property type="protein sequence ID" value="MEK9500634.1"/>
    <property type="molecule type" value="Genomic_DNA"/>
</dbReference>
<evidence type="ECO:0000313" key="2">
    <source>
        <dbReference type="EMBL" id="MEK9500634.1"/>
    </source>
</evidence>
<keyword evidence="1" id="KW-0732">Signal</keyword>
<name>A0ABU9E7J7_9BACT</name>